<accession>A0A3E4NFC3</accession>
<evidence type="ECO:0000313" key="6">
    <source>
        <dbReference type="EMBL" id="RHL41282.1"/>
    </source>
</evidence>
<proteinExistence type="predicted"/>
<dbReference type="RefSeq" id="WP_083444225.1">
    <property type="nucleotide sequence ID" value="NZ_CP103098.1"/>
</dbReference>
<dbReference type="Proteomes" id="UP000474077">
    <property type="component" value="Unassembled WGS sequence"/>
</dbReference>
<reference evidence="7 8" key="1">
    <citation type="submission" date="2018-08" db="EMBL/GenBank/DDBJ databases">
        <title>A genome reference for cultivated species of the human gut microbiota.</title>
        <authorList>
            <person name="Zou Y."/>
            <person name="Xue W."/>
            <person name="Luo G."/>
        </authorList>
    </citation>
    <scope>NUCLEOTIDE SEQUENCE [LARGE SCALE GENOMIC DNA]</scope>
    <source>
        <strain evidence="5 8">AF14-7</strain>
        <strain evidence="6 9">AF38-2</strain>
        <strain evidence="4 7">TF10-34</strain>
    </source>
</reference>
<sequence length="126" mass="14854">MAQAEYIKESLGERFAECKLRLNEEKMKIVFCKMSSRSSEHYHCTSFDYLGFTFRPRAAKDKRNNVLFTSYLPAISKKSVSSIHETIKSWNLKRLHNRSLRFVASYINDVVRGWINYYCLLGKDKI</sequence>
<reference evidence="10 11" key="2">
    <citation type="journal article" date="2019" name="Nat. Med.">
        <title>A library of human gut bacterial isolates paired with longitudinal multiomics data enables mechanistic microbiome research.</title>
        <authorList>
            <person name="Poyet M."/>
            <person name="Groussin M."/>
            <person name="Gibbons S.M."/>
            <person name="Avila-Pacheco J."/>
            <person name="Jiang X."/>
            <person name="Kearney S.M."/>
            <person name="Perrotta A.R."/>
            <person name="Berdy B."/>
            <person name="Zhao S."/>
            <person name="Lieberman T.D."/>
            <person name="Swanson P.K."/>
            <person name="Smith M."/>
            <person name="Roesemann S."/>
            <person name="Alexander J.E."/>
            <person name="Rich S.A."/>
            <person name="Livny J."/>
            <person name="Vlamakis H."/>
            <person name="Clish C."/>
            <person name="Bullock K."/>
            <person name="Deik A."/>
            <person name="Scott J."/>
            <person name="Pierce K.A."/>
            <person name="Xavier R.J."/>
            <person name="Alm E.J."/>
        </authorList>
    </citation>
    <scope>NUCLEOTIDE SEQUENCE [LARGE SCALE GENOMIC DNA]</scope>
    <source>
        <strain evidence="3 10">BIOML-A7</strain>
        <strain evidence="2 11">BIOML-A73</strain>
    </source>
</reference>
<evidence type="ECO:0000313" key="5">
    <source>
        <dbReference type="EMBL" id="RGV12409.1"/>
    </source>
</evidence>
<dbReference type="EMBL" id="QROO01000002">
    <property type="protein sequence ID" value="RHL41282.1"/>
    <property type="molecule type" value="Genomic_DNA"/>
</dbReference>
<dbReference type="Proteomes" id="UP000261210">
    <property type="component" value="Unassembled WGS sequence"/>
</dbReference>
<dbReference type="Proteomes" id="UP000284495">
    <property type="component" value="Unassembled WGS sequence"/>
</dbReference>
<dbReference type="EMBL" id="WDER01000071">
    <property type="protein sequence ID" value="KAB6079327.1"/>
    <property type="molecule type" value="Genomic_DNA"/>
</dbReference>
<dbReference type="Pfam" id="PF08388">
    <property type="entry name" value="GIIM"/>
    <property type="match status" value="1"/>
</dbReference>
<evidence type="ECO:0000313" key="11">
    <source>
        <dbReference type="Proteomes" id="UP000474077"/>
    </source>
</evidence>
<dbReference type="EMBL" id="WDCG01000008">
    <property type="protein sequence ID" value="KAB6424321.1"/>
    <property type="molecule type" value="Genomic_DNA"/>
</dbReference>
<evidence type="ECO:0000313" key="8">
    <source>
        <dbReference type="Proteomes" id="UP000283369"/>
    </source>
</evidence>
<dbReference type="Proteomes" id="UP000471447">
    <property type="component" value="Unassembled WGS sequence"/>
</dbReference>
<organism evidence="4 7">
    <name type="scientific">Bacteroides xylanisolvens</name>
    <dbReference type="NCBI Taxonomy" id="371601"/>
    <lineage>
        <taxon>Bacteria</taxon>
        <taxon>Pseudomonadati</taxon>
        <taxon>Bacteroidota</taxon>
        <taxon>Bacteroidia</taxon>
        <taxon>Bacteroidales</taxon>
        <taxon>Bacteroidaceae</taxon>
        <taxon>Bacteroides</taxon>
    </lineage>
</organism>
<dbReference type="Proteomes" id="UP000283369">
    <property type="component" value="Unassembled WGS sequence"/>
</dbReference>
<evidence type="ECO:0000313" key="3">
    <source>
        <dbReference type="EMBL" id="KAB6424321.1"/>
    </source>
</evidence>
<feature type="domain" description="Group II intron maturase-specific" evidence="1">
    <location>
        <begin position="81"/>
        <end position="120"/>
    </location>
</feature>
<evidence type="ECO:0000259" key="1">
    <source>
        <dbReference type="Pfam" id="PF08388"/>
    </source>
</evidence>
<evidence type="ECO:0000313" key="10">
    <source>
        <dbReference type="Proteomes" id="UP000471447"/>
    </source>
</evidence>
<comment type="caution">
    <text evidence="4">The sequence shown here is derived from an EMBL/GenBank/DDBJ whole genome shotgun (WGS) entry which is preliminary data.</text>
</comment>
<name>A0A3E4NFC3_9BACE</name>
<evidence type="ECO:0000313" key="4">
    <source>
        <dbReference type="EMBL" id="RGK62436.1"/>
    </source>
</evidence>
<dbReference type="AlphaFoldDB" id="A0A3E4NFC3"/>
<evidence type="ECO:0000313" key="9">
    <source>
        <dbReference type="Proteomes" id="UP000284495"/>
    </source>
</evidence>
<evidence type="ECO:0000313" key="7">
    <source>
        <dbReference type="Proteomes" id="UP000261210"/>
    </source>
</evidence>
<evidence type="ECO:0000313" key="2">
    <source>
        <dbReference type="EMBL" id="KAB6079327.1"/>
    </source>
</evidence>
<protein>
    <recommendedName>
        <fullName evidence="1">Group II intron maturase-specific domain-containing protein</fullName>
    </recommendedName>
</protein>
<dbReference type="EMBL" id="QRYV01000039">
    <property type="protein sequence ID" value="RGV12409.1"/>
    <property type="molecule type" value="Genomic_DNA"/>
</dbReference>
<dbReference type="InterPro" id="IPR013597">
    <property type="entry name" value="Mat_intron_G2"/>
</dbReference>
<dbReference type="EMBL" id="QSQU01000014">
    <property type="protein sequence ID" value="RGK62436.1"/>
    <property type="molecule type" value="Genomic_DNA"/>
</dbReference>
<gene>
    <name evidence="6" type="ORF">DW027_01985</name>
    <name evidence="5" type="ORF">DWW25_16135</name>
    <name evidence="4" type="ORF">DXD03_11665</name>
    <name evidence="2" type="ORF">GA560_20105</name>
    <name evidence="3" type="ORF">GAZ26_10085</name>
</gene>